<dbReference type="InterPro" id="IPR057429">
    <property type="entry name" value="WH_eIF2D"/>
</dbReference>
<evidence type="ECO:0000259" key="4">
    <source>
        <dbReference type="Pfam" id="PF26291"/>
    </source>
</evidence>
<dbReference type="CDD" id="cd21156">
    <property type="entry name" value="PUA_eIF2d-like"/>
    <property type="match status" value="1"/>
</dbReference>
<name>A0AAF3FJ57_9BILA</name>
<dbReference type="PANTHER" id="PTHR12217:SF4">
    <property type="entry name" value="EUKARYOTIC TRANSLATION INITIATION FACTOR 2D"/>
    <property type="match status" value="1"/>
</dbReference>
<evidence type="ECO:0000259" key="3">
    <source>
        <dbReference type="Pfam" id="PF25304"/>
    </source>
</evidence>
<dbReference type="Gene3D" id="3.10.400.20">
    <property type="match status" value="1"/>
</dbReference>
<dbReference type="GO" id="GO:0003743">
    <property type="term" value="F:translation initiation factor activity"/>
    <property type="evidence" value="ECO:0007669"/>
    <property type="project" value="InterPro"/>
</dbReference>
<dbReference type="PANTHER" id="PTHR12217">
    <property type="entry name" value="EUKARYOTIC TRANSLATION INITIATION FACTOR 2D"/>
    <property type="match status" value="1"/>
</dbReference>
<dbReference type="CDD" id="cd11610">
    <property type="entry name" value="eIF2D_N"/>
    <property type="match status" value="1"/>
</dbReference>
<organism evidence="6 7">
    <name type="scientific">Mesorhabditis belari</name>
    <dbReference type="NCBI Taxonomy" id="2138241"/>
    <lineage>
        <taxon>Eukaryota</taxon>
        <taxon>Metazoa</taxon>
        <taxon>Ecdysozoa</taxon>
        <taxon>Nematoda</taxon>
        <taxon>Chromadorea</taxon>
        <taxon>Rhabditida</taxon>
        <taxon>Rhabditina</taxon>
        <taxon>Rhabditomorpha</taxon>
        <taxon>Rhabditoidea</taxon>
        <taxon>Rhabditidae</taxon>
        <taxon>Mesorhabditinae</taxon>
        <taxon>Mesorhabditis</taxon>
    </lineage>
</organism>
<feature type="region of interest" description="Disordered" evidence="1">
    <location>
        <begin position="217"/>
        <end position="245"/>
    </location>
</feature>
<feature type="domain" description="Eukaryotic translation initiation factor 2D-like PUA RNA-binding" evidence="5">
    <location>
        <begin position="88"/>
        <end position="174"/>
    </location>
</feature>
<dbReference type="InterPro" id="IPR058886">
    <property type="entry name" value="SWIB_eIF2D"/>
</dbReference>
<dbReference type="InterPro" id="IPR039757">
    <property type="entry name" value="EIF2D"/>
</dbReference>
<dbReference type="SUPFAM" id="SSF47592">
    <property type="entry name" value="SWIB/MDM2 domain"/>
    <property type="match status" value="1"/>
</dbReference>
<evidence type="ECO:0008006" key="8">
    <source>
        <dbReference type="Google" id="ProtNLM"/>
    </source>
</evidence>
<dbReference type="Pfam" id="PF26292">
    <property type="entry name" value="PUA_elF2D"/>
    <property type="match status" value="1"/>
</dbReference>
<dbReference type="SUPFAM" id="SSF88697">
    <property type="entry name" value="PUA domain-like"/>
    <property type="match status" value="1"/>
</dbReference>
<accession>A0AAF3FJ57</accession>
<dbReference type="AlphaFoldDB" id="A0AAF3FJ57"/>
<reference evidence="7" key="1">
    <citation type="submission" date="2024-02" db="UniProtKB">
        <authorList>
            <consortium name="WormBaseParasite"/>
        </authorList>
    </citation>
    <scope>IDENTIFICATION</scope>
</reference>
<dbReference type="PROSITE" id="PS50890">
    <property type="entry name" value="PUA"/>
    <property type="match status" value="1"/>
</dbReference>
<dbReference type="Pfam" id="PF26291">
    <property type="entry name" value="SWIB_eIF2D"/>
    <property type="match status" value="1"/>
</dbReference>
<sequence length="445" mass="49572">MFKKPFNIKSNTNLRNSDCRKLLKRVEPGVAEALPKKAIVSHVKITTFNEALLNVYLFDRVPLFFDDNPDGYLVPTVYAAWAYPECCPILVVHQEVFGYLENGADLMLQGVIVNSNIQLPTFDRGVPVAIATLGKDGKLRGPLAIGASIISSEMMQKCGMQGKGVQIMHIFRDHLWEMGPRTQPPLLDPNVLQKQLRLAPEIVDEIGGLSIEENAGSIQEVSTQSGSSQLKEKDTESGDVEEEVETETAEDLLMRCFLAGLRYRLGKSATLPYDVGQFYSCCLLKCVPEGKRLDVKKTKFKKFANFLIELNKDPNGPLLKITAKGKGVDVISEVNWDHPLLTHFKLTNERTKDDVSGNGSAASKGPQIKEYYAITDALVPLLRAQTAQYNRGDLLNAPEVREIVTAYVKKENLNEGKMVKMDPLLSSITGISQEKTDWNMIIQKW</sequence>
<dbReference type="InterPro" id="IPR036885">
    <property type="entry name" value="SWIB_MDM2_dom_sf"/>
</dbReference>
<dbReference type="Pfam" id="PF25304">
    <property type="entry name" value="WHD_eIF2D"/>
    <property type="match status" value="1"/>
</dbReference>
<feature type="domain" description="eIF2D winged helix" evidence="3">
    <location>
        <begin position="251"/>
        <end position="335"/>
    </location>
</feature>
<feature type="compositionally biased region" description="Polar residues" evidence="1">
    <location>
        <begin position="217"/>
        <end position="229"/>
    </location>
</feature>
<dbReference type="GO" id="GO:0001731">
    <property type="term" value="P:formation of translation preinitiation complex"/>
    <property type="evidence" value="ECO:0007669"/>
    <property type="project" value="InterPro"/>
</dbReference>
<evidence type="ECO:0000256" key="1">
    <source>
        <dbReference type="SAM" id="MobiDB-lite"/>
    </source>
</evidence>
<evidence type="ECO:0000313" key="6">
    <source>
        <dbReference type="Proteomes" id="UP000887575"/>
    </source>
</evidence>
<dbReference type="InterPro" id="IPR041366">
    <property type="entry name" value="Pre-PUA"/>
</dbReference>
<evidence type="ECO:0000313" key="7">
    <source>
        <dbReference type="WBParaSite" id="MBELARI_LOCUS6159"/>
    </source>
</evidence>
<keyword evidence="6" id="KW-1185">Reference proteome</keyword>
<proteinExistence type="predicted"/>
<evidence type="ECO:0000259" key="2">
    <source>
        <dbReference type="Pfam" id="PF17832"/>
    </source>
</evidence>
<dbReference type="InterPro" id="IPR048248">
    <property type="entry name" value="PUA_eIF2d-like"/>
</dbReference>
<dbReference type="InterPro" id="IPR015947">
    <property type="entry name" value="PUA-like_sf"/>
</dbReference>
<evidence type="ECO:0000259" key="5">
    <source>
        <dbReference type="Pfam" id="PF26292"/>
    </source>
</evidence>
<feature type="domain" description="Pre-PUA" evidence="2">
    <location>
        <begin position="2"/>
        <end position="84"/>
    </location>
</feature>
<dbReference type="InterPro" id="IPR048247">
    <property type="entry name" value="eIF2D_N"/>
</dbReference>
<feature type="domain" description="eIF2D SWIB" evidence="4">
    <location>
        <begin position="372"/>
        <end position="436"/>
    </location>
</feature>
<dbReference type="WBParaSite" id="MBELARI_LOCUS6159">
    <property type="protein sequence ID" value="MBELARI_LOCUS6159"/>
    <property type="gene ID" value="MBELARI_LOCUS6159"/>
</dbReference>
<dbReference type="Proteomes" id="UP000887575">
    <property type="component" value="Unassembled WGS sequence"/>
</dbReference>
<protein>
    <recommendedName>
        <fullName evidence="8">Eukaryotic translation initiation factor 2D</fullName>
    </recommendedName>
</protein>
<dbReference type="Pfam" id="PF17832">
    <property type="entry name" value="Pre-PUA"/>
    <property type="match status" value="1"/>
</dbReference>